<dbReference type="EMBL" id="CP001618">
    <property type="protein sequence ID" value="ACQ79909.1"/>
    <property type="molecule type" value="Genomic_DNA"/>
</dbReference>
<dbReference type="Pfam" id="PF00583">
    <property type="entry name" value="Acetyltransf_1"/>
    <property type="match status" value="1"/>
</dbReference>
<dbReference type="HOGENOM" id="CLU_105867_0_0_11"/>
<dbReference type="Proteomes" id="UP000007962">
    <property type="component" value="Chromosome"/>
</dbReference>
<evidence type="ECO:0000256" key="2">
    <source>
        <dbReference type="ARBA" id="ARBA00023315"/>
    </source>
</evidence>
<organism evidence="4 5">
    <name type="scientific">Beutenbergia cavernae (strain ATCC BAA-8 / DSM 12333 / CCUG 43141 / JCM 11478 / NBRC 16432 / NCIMB 13614 / HKI 0122)</name>
    <dbReference type="NCBI Taxonomy" id="471853"/>
    <lineage>
        <taxon>Bacteria</taxon>
        <taxon>Bacillati</taxon>
        <taxon>Actinomycetota</taxon>
        <taxon>Actinomycetes</taxon>
        <taxon>Micrococcales</taxon>
        <taxon>Beutenbergiaceae</taxon>
        <taxon>Beutenbergia</taxon>
    </lineage>
</organism>
<dbReference type="SUPFAM" id="SSF55729">
    <property type="entry name" value="Acyl-CoA N-acyltransferases (Nat)"/>
    <property type="match status" value="1"/>
</dbReference>
<evidence type="ECO:0000259" key="3">
    <source>
        <dbReference type="PROSITE" id="PS51186"/>
    </source>
</evidence>
<dbReference type="OrthoDB" id="3239945at2"/>
<dbReference type="PANTHER" id="PTHR43877:SF8">
    <property type="entry name" value="N-ACETYLGLUTAMATE SYNTHASE-RELATED"/>
    <property type="match status" value="1"/>
</dbReference>
<dbReference type="AlphaFoldDB" id="C5C3Z6"/>
<dbReference type="InterPro" id="IPR016181">
    <property type="entry name" value="Acyl_CoA_acyltransferase"/>
</dbReference>
<evidence type="ECO:0000256" key="1">
    <source>
        <dbReference type="ARBA" id="ARBA00022679"/>
    </source>
</evidence>
<protein>
    <submittedName>
        <fullName evidence="4">GCN5-related protein N-acetyltransferase</fullName>
    </submittedName>
</protein>
<dbReference type="InterPro" id="IPR000182">
    <property type="entry name" value="GNAT_dom"/>
</dbReference>
<dbReference type="STRING" id="471853.Bcav_1653"/>
<name>C5C3Z6_BEUC1</name>
<feature type="domain" description="N-acetyltransferase" evidence="3">
    <location>
        <begin position="29"/>
        <end position="206"/>
    </location>
</feature>
<dbReference type="InterPro" id="IPR050832">
    <property type="entry name" value="Bact_Acetyltransf"/>
</dbReference>
<dbReference type="PROSITE" id="PS51186">
    <property type="entry name" value="GNAT"/>
    <property type="match status" value="1"/>
</dbReference>
<evidence type="ECO:0000313" key="4">
    <source>
        <dbReference type="EMBL" id="ACQ79909.1"/>
    </source>
</evidence>
<keyword evidence="5" id="KW-1185">Reference proteome</keyword>
<dbReference type="GO" id="GO:0016747">
    <property type="term" value="F:acyltransferase activity, transferring groups other than amino-acyl groups"/>
    <property type="evidence" value="ECO:0007669"/>
    <property type="project" value="InterPro"/>
</dbReference>
<dbReference type="PANTHER" id="PTHR43877">
    <property type="entry name" value="AMINOALKYLPHOSPHONATE N-ACETYLTRANSFERASE-RELATED-RELATED"/>
    <property type="match status" value="1"/>
</dbReference>
<sequence>MAGSTGARGGGDGMLTTSSPAFEDVAAVMGTRGDASRCWCQFFRLTNAAMRPLAVDDLRERMRTDLATDGPSPGVVATLDGEPVGWCAVAPWSAYPRLWTSPSALGADVERGSSQRDGVWSVTCFVVRPGHRRRGLARTLLRAAVEHARSHGAHTVEAYPVDPGTRRVSSNELYHGTVSLFEGAGFTVVSSPRPGRAVVRLALADGAAR</sequence>
<dbReference type="RefSeq" id="WP_015882149.1">
    <property type="nucleotide sequence ID" value="NC_012669.1"/>
</dbReference>
<reference evidence="4 5" key="1">
    <citation type="journal article" date="2009" name="Stand. Genomic Sci.">
        <title>Complete genome sequence of Beutenbergia cavernae type strain (HKI 0122).</title>
        <authorList>
            <person name="Land M."/>
            <person name="Pukall R."/>
            <person name="Abt B."/>
            <person name="Goker M."/>
            <person name="Rohde M."/>
            <person name="Glavina Del Rio T."/>
            <person name="Tice H."/>
            <person name="Copeland A."/>
            <person name="Cheng J.F."/>
            <person name="Lucas S."/>
            <person name="Chen F."/>
            <person name="Nolan M."/>
            <person name="Bruce D."/>
            <person name="Goodwin L."/>
            <person name="Pitluck S."/>
            <person name="Ivanova N."/>
            <person name="Mavromatis K."/>
            <person name="Ovchinnikova G."/>
            <person name="Pati A."/>
            <person name="Chen A."/>
            <person name="Palaniappan K."/>
            <person name="Hauser L."/>
            <person name="Chang Y.J."/>
            <person name="Jefferies C.C."/>
            <person name="Saunders E."/>
            <person name="Brettin T."/>
            <person name="Detter J.C."/>
            <person name="Han C."/>
            <person name="Chain P."/>
            <person name="Bristow J."/>
            <person name="Eisen J.A."/>
            <person name="Markowitz V."/>
            <person name="Hugenholtz P."/>
            <person name="Kyrpides N.C."/>
            <person name="Klenk H.P."/>
            <person name="Lapidus A."/>
        </authorList>
    </citation>
    <scope>NUCLEOTIDE SEQUENCE [LARGE SCALE GENOMIC DNA]</scope>
    <source>
        <strain evidence="5">ATCC BAA-8 / DSM 12333 / NBRC 16432</strain>
    </source>
</reference>
<accession>C5C3Z6</accession>
<keyword evidence="2" id="KW-0012">Acyltransferase</keyword>
<dbReference type="KEGG" id="bcv:Bcav_1653"/>
<dbReference type="Gene3D" id="3.40.630.30">
    <property type="match status" value="1"/>
</dbReference>
<keyword evidence="1 4" id="KW-0808">Transferase</keyword>
<dbReference type="eggNOG" id="COG1247">
    <property type="taxonomic scope" value="Bacteria"/>
</dbReference>
<dbReference type="CDD" id="cd04301">
    <property type="entry name" value="NAT_SF"/>
    <property type="match status" value="1"/>
</dbReference>
<evidence type="ECO:0000313" key="5">
    <source>
        <dbReference type="Proteomes" id="UP000007962"/>
    </source>
</evidence>
<proteinExistence type="predicted"/>
<gene>
    <name evidence="4" type="ordered locus">Bcav_1653</name>
</gene>